<organism evidence="1 2">
    <name type="scientific">Apophysomyces ossiformis</name>
    <dbReference type="NCBI Taxonomy" id="679940"/>
    <lineage>
        <taxon>Eukaryota</taxon>
        <taxon>Fungi</taxon>
        <taxon>Fungi incertae sedis</taxon>
        <taxon>Mucoromycota</taxon>
        <taxon>Mucoromycotina</taxon>
        <taxon>Mucoromycetes</taxon>
        <taxon>Mucorales</taxon>
        <taxon>Mucorineae</taxon>
        <taxon>Mucoraceae</taxon>
        <taxon>Apophysomyces</taxon>
    </lineage>
</organism>
<protein>
    <submittedName>
        <fullName evidence="1">Uncharacterized protein</fullName>
    </submittedName>
</protein>
<name>A0A8H7BEL9_9FUNG</name>
<reference evidence="1" key="1">
    <citation type="submission" date="2020-01" db="EMBL/GenBank/DDBJ databases">
        <title>Genome Sequencing of Three Apophysomyces-Like Fungal Strains Confirms a Novel Fungal Genus in the Mucoromycota with divergent Burkholderia-like Endosymbiotic Bacteria.</title>
        <authorList>
            <person name="Stajich J.E."/>
            <person name="Macias A.M."/>
            <person name="Carter-House D."/>
            <person name="Lovett B."/>
            <person name="Kasson L.R."/>
            <person name="Berry K."/>
            <person name="Grigoriev I."/>
            <person name="Chang Y."/>
            <person name="Spatafora J."/>
            <person name="Kasson M.T."/>
        </authorList>
    </citation>
    <scope>NUCLEOTIDE SEQUENCE</scope>
    <source>
        <strain evidence="1">NRRL A-21654</strain>
    </source>
</reference>
<sequence>MQDPSHQRDASASLESPERKEIFRLGSKNIDIVSLHLDSYRTVRRYDLCLDIAKRRENPNVEVGIVNEFKQPLVTGMDTKA</sequence>
<dbReference type="Proteomes" id="UP000605846">
    <property type="component" value="Unassembled WGS sequence"/>
</dbReference>
<dbReference type="EMBL" id="JABAYA010000253">
    <property type="protein sequence ID" value="KAF7721564.1"/>
    <property type="molecule type" value="Genomic_DNA"/>
</dbReference>
<dbReference type="AlphaFoldDB" id="A0A8H7BEL9"/>
<proteinExistence type="predicted"/>
<evidence type="ECO:0000313" key="2">
    <source>
        <dbReference type="Proteomes" id="UP000605846"/>
    </source>
</evidence>
<gene>
    <name evidence="1" type="ORF">EC973_004482</name>
</gene>
<keyword evidence="2" id="KW-1185">Reference proteome</keyword>
<accession>A0A8H7BEL9</accession>
<evidence type="ECO:0000313" key="1">
    <source>
        <dbReference type="EMBL" id="KAF7721564.1"/>
    </source>
</evidence>
<dbReference type="OrthoDB" id="10512311at2759"/>
<comment type="caution">
    <text evidence="1">The sequence shown here is derived from an EMBL/GenBank/DDBJ whole genome shotgun (WGS) entry which is preliminary data.</text>
</comment>